<dbReference type="EMBL" id="JAASQJ010000001">
    <property type="protein sequence ID" value="NIJ50968.1"/>
    <property type="molecule type" value="Genomic_DNA"/>
</dbReference>
<sequence length="78" mass="8903">MQHTFKINTAQLGSKFIESVKSMFSNRNVKIVVEEIDVIDKNINTSEVTRFLDHRKSHPSVKISGQGDFNQIVDEVNL</sequence>
<name>A0ABX0UEK6_9BACT</name>
<proteinExistence type="predicted"/>
<dbReference type="RefSeq" id="WP_167266161.1">
    <property type="nucleotide sequence ID" value="NZ_JAASQJ010000001.1"/>
</dbReference>
<gene>
    <name evidence="1" type="ORF">FHS68_000124</name>
</gene>
<evidence type="ECO:0000313" key="2">
    <source>
        <dbReference type="Proteomes" id="UP001179181"/>
    </source>
</evidence>
<protein>
    <submittedName>
        <fullName evidence="1">Uncharacterized protein</fullName>
    </submittedName>
</protein>
<evidence type="ECO:0000313" key="1">
    <source>
        <dbReference type="EMBL" id="NIJ50968.1"/>
    </source>
</evidence>
<organism evidence="1 2">
    <name type="scientific">Dyadobacter arcticus</name>
    <dbReference type="NCBI Taxonomy" id="1078754"/>
    <lineage>
        <taxon>Bacteria</taxon>
        <taxon>Pseudomonadati</taxon>
        <taxon>Bacteroidota</taxon>
        <taxon>Cytophagia</taxon>
        <taxon>Cytophagales</taxon>
        <taxon>Spirosomataceae</taxon>
        <taxon>Dyadobacter</taxon>
    </lineage>
</organism>
<comment type="caution">
    <text evidence="1">The sequence shown here is derived from an EMBL/GenBank/DDBJ whole genome shotgun (WGS) entry which is preliminary data.</text>
</comment>
<keyword evidence="2" id="KW-1185">Reference proteome</keyword>
<accession>A0ABX0UEK6</accession>
<dbReference type="Proteomes" id="UP001179181">
    <property type="component" value="Unassembled WGS sequence"/>
</dbReference>
<reference evidence="1 2" key="1">
    <citation type="submission" date="2020-03" db="EMBL/GenBank/DDBJ databases">
        <title>Genomic Encyclopedia of Type Strains, Phase IV (KMG-IV): sequencing the most valuable type-strain genomes for metagenomic binning, comparative biology and taxonomic classification.</title>
        <authorList>
            <person name="Goeker M."/>
        </authorList>
    </citation>
    <scope>NUCLEOTIDE SEQUENCE [LARGE SCALE GENOMIC DNA]</scope>
    <source>
        <strain evidence="1 2">DSM 102865</strain>
    </source>
</reference>